<evidence type="ECO:0000313" key="6">
    <source>
        <dbReference type="EMBL" id="VFT88801.1"/>
    </source>
</evidence>
<keyword evidence="7" id="KW-1185">Reference proteome</keyword>
<feature type="transmembrane region" description="Helical" evidence="2">
    <location>
        <begin position="486"/>
        <end position="508"/>
    </location>
</feature>
<dbReference type="InterPro" id="IPR045122">
    <property type="entry name" value="Csc1-like"/>
</dbReference>
<dbReference type="Pfam" id="PF02714">
    <property type="entry name" value="RSN1_7TM"/>
    <property type="match status" value="1"/>
</dbReference>
<feature type="transmembrane region" description="Helical" evidence="2">
    <location>
        <begin position="1050"/>
        <end position="1073"/>
    </location>
</feature>
<feature type="transmembrane region" description="Helical" evidence="2">
    <location>
        <begin position="730"/>
        <end position="750"/>
    </location>
</feature>
<evidence type="ECO:0000259" key="3">
    <source>
        <dbReference type="Pfam" id="PF02714"/>
    </source>
</evidence>
<keyword evidence="2" id="KW-1133">Transmembrane helix</keyword>
<name>A0A485KVH9_9STRA</name>
<dbReference type="InterPro" id="IPR003864">
    <property type="entry name" value="CSC1/OSCA1-like_7TM"/>
</dbReference>
<dbReference type="Pfam" id="PF14703">
    <property type="entry name" value="PHM7_cyt"/>
    <property type="match status" value="1"/>
</dbReference>
<evidence type="ECO:0000256" key="1">
    <source>
        <dbReference type="SAM" id="MobiDB-lite"/>
    </source>
</evidence>
<feature type="transmembrane region" description="Helical" evidence="2">
    <location>
        <begin position="1004"/>
        <end position="1030"/>
    </location>
</feature>
<dbReference type="AlphaFoldDB" id="A0A485KVH9"/>
<evidence type="ECO:0000313" key="5">
    <source>
        <dbReference type="EMBL" id="KAF0697360.1"/>
    </source>
</evidence>
<dbReference type="PANTHER" id="PTHR13018">
    <property type="entry name" value="PROBABLE MEMBRANE PROTEIN DUF221-RELATED"/>
    <property type="match status" value="1"/>
</dbReference>
<feature type="transmembrane region" description="Helical" evidence="2">
    <location>
        <begin position="224"/>
        <end position="245"/>
    </location>
</feature>
<organism evidence="6 7">
    <name type="scientific">Aphanomyces stellatus</name>
    <dbReference type="NCBI Taxonomy" id="120398"/>
    <lineage>
        <taxon>Eukaryota</taxon>
        <taxon>Sar</taxon>
        <taxon>Stramenopiles</taxon>
        <taxon>Oomycota</taxon>
        <taxon>Saprolegniomycetes</taxon>
        <taxon>Saprolegniales</taxon>
        <taxon>Verrucalvaceae</taxon>
        <taxon>Aphanomyces</taxon>
    </lineage>
</organism>
<dbReference type="OrthoDB" id="297739at2759"/>
<dbReference type="InterPro" id="IPR027815">
    <property type="entry name" value="CSC1/OSCA1-like_cyt"/>
</dbReference>
<protein>
    <submittedName>
        <fullName evidence="6">Aste57867_11946 protein</fullName>
    </submittedName>
</protein>
<feature type="domain" description="CSC1/OSCA1-like 7TM region" evidence="3">
    <location>
        <begin position="840"/>
        <end position="1068"/>
    </location>
</feature>
<reference evidence="6 7" key="1">
    <citation type="submission" date="2019-03" db="EMBL/GenBank/DDBJ databases">
        <authorList>
            <person name="Gaulin E."/>
            <person name="Dumas B."/>
        </authorList>
    </citation>
    <scope>NUCLEOTIDE SEQUENCE [LARGE SCALE GENOMIC DNA]</scope>
    <source>
        <strain evidence="6">CBS 568.67</strain>
    </source>
</reference>
<feature type="domain" description="CSC1/OSCA1-like cytosolic" evidence="4">
    <location>
        <begin position="529"/>
        <end position="717"/>
    </location>
</feature>
<keyword evidence="2" id="KW-0472">Membrane</keyword>
<evidence type="ECO:0000259" key="4">
    <source>
        <dbReference type="Pfam" id="PF14703"/>
    </source>
</evidence>
<evidence type="ECO:0000256" key="2">
    <source>
        <dbReference type="SAM" id="Phobius"/>
    </source>
</evidence>
<dbReference type="Proteomes" id="UP000332933">
    <property type="component" value="Unassembled WGS sequence"/>
</dbReference>
<feature type="compositionally biased region" description="Basic and acidic residues" evidence="1">
    <location>
        <begin position="1"/>
        <end position="24"/>
    </location>
</feature>
<dbReference type="GO" id="GO:0005886">
    <property type="term" value="C:plasma membrane"/>
    <property type="evidence" value="ECO:0007669"/>
    <property type="project" value="TreeGrafter"/>
</dbReference>
<evidence type="ECO:0000313" key="7">
    <source>
        <dbReference type="Proteomes" id="UP000332933"/>
    </source>
</evidence>
<dbReference type="EMBL" id="VJMH01005323">
    <property type="protein sequence ID" value="KAF0697360.1"/>
    <property type="molecule type" value="Genomic_DNA"/>
</dbReference>
<sequence length="1245" mass="138370">MSEAAKDPSEEATATKDPPRHEVEVGISYPFTTEERAIESPSVETSVSLDENAKGPILNKEEAVPQVADTAIAASDDVPQPSAVNEASNNTGLMIRDAEEANGTIGPGDLTVDIGVIETDGKDGFGGGPWSPSHDPQLAGYPPDCGTKTLKYLSHAKCRRDRGESHPMCYSDTIKDEMGHALPMTYPVITTDFGAHSFHSLPTDSQVLSKYGIGISLYFKFLKVMSWLFLIMFIISLPAMFIYIICGSADANAIKLQLQKNPISILGMTSMGHLGDSESVCSQAKYGDNLTVTCPYGQIGAIKASYSLYASQGTCSCPANYQVSSKGNCRGTTVGSKCAQSGQGCFPGNFPSAGNPCCAFSQDNTGSASFSELMLRNATGCSSPSVMHILNGLCLGQSTCTLSVDDAHLYRWKYDSMYNTRCTDPSSPVFCQAYMSDGMDVSTCPLALRSQRGLIVQATCSTTKIDISSSWAFRIMGWDTITRENFVGTACALDICYSVVFILVVLWMKQQEKIANKRIIDERLSVENYTVQLMHLPKHKDVPTLAEDLKKHLEKVLSDKPMIYNGSIKDIKIADVNFGLTNAAQINVMRKRGEVAAKLEAAQQRISKFKLLEGKMDQVTFDKRIDKLIRASKIIDEKFEKYEKWLDEWEAKNKGKGVIAVTAYITFEEEEGYLRCLREYPNFGFLHRLFQPYHKRFMKKRMWIQTAPNPTDIIWENLDYSVFARTCRVIVVNIIALSLLCISFIIIYAAKLQKNKLTQTYGAPVSCPMDGVTQFQVIQEQTSGSGDQTMVMCYCKASLLSSSLTATMNIEFVDHTTGQSAKYCDTWGTQYLTIQALMVASVLIVVIINACLTPLLQYLVLKQKSHTRSGVIVATVNKIFITQFFNTALIVLFLNANMDDVMASRNSASINGVQIFTGKYSDFTVAWYNDVGVSLMLTMLINMVSPHAGIFITYVILETNRFIDRGFSFDFSITKQETQRDLEALYRGPEFDLATRYSVVINTIFITLLFSSGMPLMLLIGLFSMIVTYWTDKFTFLRVVRRPPEYDGEIARAAGNLLPWAVLLHSLFGIWMYSNTDIFQRMDVNVTALQSINDELQKHGGRIVARAITMPSEVMFALLVAIAAFALVRLVVFRYFASVLRSVFPMCVRMMKESKPPRKLPNYFDAVPTHILKESLATKTLKPQLRDSYSEALSRRGVSTSLEEASDRESHVESEIVLEGCHSYDILVNPIYHEAFGGGAFRRAL</sequence>
<proteinExistence type="predicted"/>
<reference evidence="5" key="2">
    <citation type="submission" date="2019-06" db="EMBL/GenBank/DDBJ databases">
        <title>Genomics analysis of Aphanomyces spp. identifies a new class of oomycete effector associated with host adaptation.</title>
        <authorList>
            <person name="Gaulin E."/>
        </authorList>
    </citation>
    <scope>NUCLEOTIDE SEQUENCE</scope>
    <source>
        <strain evidence="5">CBS 578.67</strain>
    </source>
</reference>
<feature type="transmembrane region" description="Helical" evidence="2">
    <location>
        <begin position="836"/>
        <end position="859"/>
    </location>
</feature>
<feature type="region of interest" description="Disordered" evidence="1">
    <location>
        <begin position="1"/>
        <end position="51"/>
    </location>
</feature>
<feature type="transmembrane region" description="Helical" evidence="2">
    <location>
        <begin position="871"/>
        <end position="894"/>
    </location>
</feature>
<gene>
    <name evidence="6" type="primary">Aste57867_11946</name>
    <name evidence="5" type="ORF">As57867_011901</name>
    <name evidence="6" type="ORF">ASTE57867_11946</name>
</gene>
<feature type="transmembrane region" description="Helical" evidence="2">
    <location>
        <begin position="933"/>
        <end position="957"/>
    </location>
</feature>
<dbReference type="EMBL" id="CAADRA010005344">
    <property type="protein sequence ID" value="VFT88801.1"/>
    <property type="molecule type" value="Genomic_DNA"/>
</dbReference>
<feature type="transmembrane region" description="Helical" evidence="2">
    <location>
        <begin position="1116"/>
        <end position="1137"/>
    </location>
</feature>
<dbReference type="GO" id="GO:0005227">
    <property type="term" value="F:calcium-activated cation channel activity"/>
    <property type="evidence" value="ECO:0007669"/>
    <property type="project" value="InterPro"/>
</dbReference>
<keyword evidence="2" id="KW-0812">Transmembrane</keyword>
<accession>A0A485KVH9</accession>
<dbReference type="PANTHER" id="PTHR13018:SF83">
    <property type="entry name" value="RRM DOMAIN-CONTAINING PROTEIN"/>
    <property type="match status" value="1"/>
</dbReference>